<dbReference type="Pfam" id="PF01638">
    <property type="entry name" value="HxlR"/>
    <property type="match status" value="1"/>
</dbReference>
<dbReference type="SUPFAM" id="SSF46785">
    <property type="entry name" value="Winged helix' DNA-binding domain"/>
    <property type="match status" value="1"/>
</dbReference>
<dbReference type="InterPro" id="IPR002577">
    <property type="entry name" value="HTH_HxlR"/>
</dbReference>
<gene>
    <name evidence="5" type="ORF">PS467_38695</name>
</gene>
<evidence type="ECO:0000313" key="5">
    <source>
        <dbReference type="EMBL" id="WNF00843.1"/>
    </source>
</evidence>
<dbReference type="Proteomes" id="UP001305606">
    <property type="component" value="Chromosome"/>
</dbReference>
<dbReference type="InterPro" id="IPR036388">
    <property type="entry name" value="WH-like_DNA-bd_sf"/>
</dbReference>
<proteinExistence type="predicted"/>
<keyword evidence="1" id="KW-0805">Transcription regulation</keyword>
<dbReference type="RefSeq" id="WP_311039194.1">
    <property type="nucleotide sequence ID" value="NZ_CP117522.1"/>
</dbReference>
<feature type="domain" description="HTH hxlR-type" evidence="4">
    <location>
        <begin position="7"/>
        <end position="112"/>
    </location>
</feature>
<dbReference type="PANTHER" id="PTHR33204">
    <property type="entry name" value="TRANSCRIPTIONAL REGULATOR, MARR FAMILY"/>
    <property type="match status" value="1"/>
</dbReference>
<evidence type="ECO:0000259" key="4">
    <source>
        <dbReference type="PROSITE" id="PS51118"/>
    </source>
</evidence>
<keyword evidence="2" id="KW-0238">DNA-binding</keyword>
<dbReference type="PROSITE" id="PS51118">
    <property type="entry name" value="HTH_HXLR"/>
    <property type="match status" value="1"/>
</dbReference>
<reference evidence="5 6" key="1">
    <citation type="submission" date="2023-02" db="EMBL/GenBank/DDBJ databases">
        <title>Streptomyces sp. SCA4-21 with antifungal activity against Fusarium oxysporum f. sp. cubense, Streptomyces sp. SCA2-17 with antifungal activity against Fusarium oxysporum f. sp. cubense.</title>
        <authorList>
            <person name="Qi D."/>
        </authorList>
    </citation>
    <scope>NUCLEOTIDE SEQUENCE [LARGE SCALE GENOMIC DNA]</scope>
    <source>
        <strain evidence="5 6">SCA4-21</strain>
    </source>
</reference>
<accession>A0ABY9V7G5</accession>
<dbReference type="Gene3D" id="1.10.10.10">
    <property type="entry name" value="Winged helix-like DNA-binding domain superfamily/Winged helix DNA-binding domain"/>
    <property type="match status" value="1"/>
</dbReference>
<keyword evidence="3" id="KW-0804">Transcription</keyword>
<keyword evidence="6" id="KW-1185">Reference proteome</keyword>
<evidence type="ECO:0000256" key="1">
    <source>
        <dbReference type="ARBA" id="ARBA00023015"/>
    </source>
</evidence>
<evidence type="ECO:0000256" key="2">
    <source>
        <dbReference type="ARBA" id="ARBA00023125"/>
    </source>
</evidence>
<name>A0ABY9V7G5_9ACTN</name>
<evidence type="ECO:0000256" key="3">
    <source>
        <dbReference type="ARBA" id="ARBA00023163"/>
    </source>
</evidence>
<evidence type="ECO:0000313" key="6">
    <source>
        <dbReference type="Proteomes" id="UP001305606"/>
    </source>
</evidence>
<protein>
    <submittedName>
        <fullName evidence="5">Helix-turn-helix domain-containing protein</fullName>
    </submittedName>
</protein>
<dbReference type="EMBL" id="CP117522">
    <property type="protein sequence ID" value="WNF00843.1"/>
    <property type="molecule type" value="Genomic_DNA"/>
</dbReference>
<sequence length="125" mass="14396">MPEETDVPEVKLDGSGRQLLDQLFDKWSLLVLAALCDRPRRFNELRQHMPAVTPKSLTTCLRRLERNGMVERVVVSTDPVAIEYRITPLGRTLRPPVHAVLEWAVDHLDAVEAARCHYDERRVDK</sequence>
<dbReference type="InterPro" id="IPR036390">
    <property type="entry name" value="WH_DNA-bd_sf"/>
</dbReference>
<organism evidence="5 6">
    <name type="scientific">Streptomyces luomodiensis</name>
    <dbReference type="NCBI Taxonomy" id="3026192"/>
    <lineage>
        <taxon>Bacteria</taxon>
        <taxon>Bacillati</taxon>
        <taxon>Actinomycetota</taxon>
        <taxon>Actinomycetes</taxon>
        <taxon>Kitasatosporales</taxon>
        <taxon>Streptomycetaceae</taxon>
        <taxon>Streptomyces</taxon>
    </lineage>
</organism>
<dbReference type="PANTHER" id="PTHR33204:SF39">
    <property type="entry name" value="TRANSCRIPTIONAL REGULATORY PROTEIN"/>
    <property type="match status" value="1"/>
</dbReference>